<dbReference type="AlphaFoldDB" id="A0AAD3MQA6"/>
<name>A0AAD3MQA6_LATJO</name>
<evidence type="ECO:0000256" key="1">
    <source>
        <dbReference type="SAM" id="MobiDB-lite"/>
    </source>
</evidence>
<organism evidence="2 3">
    <name type="scientific">Lates japonicus</name>
    <name type="common">Japanese lates</name>
    <dbReference type="NCBI Taxonomy" id="270547"/>
    <lineage>
        <taxon>Eukaryota</taxon>
        <taxon>Metazoa</taxon>
        <taxon>Chordata</taxon>
        <taxon>Craniata</taxon>
        <taxon>Vertebrata</taxon>
        <taxon>Euteleostomi</taxon>
        <taxon>Actinopterygii</taxon>
        <taxon>Neopterygii</taxon>
        <taxon>Teleostei</taxon>
        <taxon>Neoteleostei</taxon>
        <taxon>Acanthomorphata</taxon>
        <taxon>Carangaria</taxon>
        <taxon>Carangaria incertae sedis</taxon>
        <taxon>Centropomidae</taxon>
        <taxon>Lates</taxon>
    </lineage>
</organism>
<reference evidence="2" key="1">
    <citation type="submission" date="2022-08" db="EMBL/GenBank/DDBJ databases">
        <title>Genome sequencing of akame (Lates japonicus).</title>
        <authorList>
            <person name="Hashiguchi Y."/>
            <person name="Takahashi H."/>
        </authorList>
    </citation>
    <scope>NUCLEOTIDE SEQUENCE</scope>
    <source>
        <strain evidence="2">Kochi</strain>
    </source>
</reference>
<evidence type="ECO:0000313" key="3">
    <source>
        <dbReference type="Proteomes" id="UP001279410"/>
    </source>
</evidence>
<evidence type="ECO:0000313" key="2">
    <source>
        <dbReference type="EMBL" id="GLD57952.1"/>
    </source>
</evidence>
<comment type="caution">
    <text evidence="2">The sequence shown here is derived from an EMBL/GenBank/DDBJ whole genome shotgun (WGS) entry which is preliminary data.</text>
</comment>
<feature type="compositionally biased region" description="Polar residues" evidence="1">
    <location>
        <begin position="61"/>
        <end position="73"/>
    </location>
</feature>
<proteinExistence type="predicted"/>
<keyword evidence="3" id="KW-1185">Reference proteome</keyword>
<sequence length="158" mass="17950">MFPSSSRVKINRVALKDVVGLKLVPRRRRVLKSPNKVTADAKQHEEKKDVSGVMSVKNIASVPNSNKPVQSFLTDHMGPENVSDTASNTAEGEPEDSCVGTQKAKRRKRYEPCRDNVSMEFKQKGPYTRGKYHQSKPYTRSKCRLDHIRNTLNLRLKL</sequence>
<accession>A0AAD3MQA6</accession>
<gene>
    <name evidence="2" type="ORF">AKAME5_001011400</name>
</gene>
<dbReference type="EMBL" id="BRZM01000031">
    <property type="protein sequence ID" value="GLD57952.1"/>
    <property type="molecule type" value="Genomic_DNA"/>
</dbReference>
<protein>
    <submittedName>
        <fullName evidence="2">Uncharacterized protein</fullName>
    </submittedName>
</protein>
<feature type="compositionally biased region" description="Basic and acidic residues" evidence="1">
    <location>
        <begin position="39"/>
        <end position="50"/>
    </location>
</feature>
<feature type="region of interest" description="Disordered" evidence="1">
    <location>
        <begin position="30"/>
        <end position="111"/>
    </location>
</feature>
<dbReference type="Proteomes" id="UP001279410">
    <property type="component" value="Unassembled WGS sequence"/>
</dbReference>